<gene>
    <name evidence="2" type="ORF">ACFPN6_14415</name>
</gene>
<dbReference type="RefSeq" id="WP_344643780.1">
    <property type="nucleotide sequence ID" value="NZ_BAAASS010000005.1"/>
</dbReference>
<dbReference type="Proteomes" id="UP001596156">
    <property type="component" value="Unassembled WGS sequence"/>
</dbReference>
<comment type="caution">
    <text evidence="2">The sequence shown here is derived from an EMBL/GenBank/DDBJ whole genome shotgun (WGS) entry which is preliminary data.</text>
</comment>
<keyword evidence="3" id="KW-1185">Reference proteome</keyword>
<organism evidence="2 3">
    <name type="scientific">Streptomyces fimbriatus</name>
    <dbReference type="NCBI Taxonomy" id="68197"/>
    <lineage>
        <taxon>Bacteria</taxon>
        <taxon>Bacillati</taxon>
        <taxon>Actinomycetota</taxon>
        <taxon>Actinomycetes</taxon>
        <taxon>Kitasatosporales</taxon>
        <taxon>Streptomycetaceae</taxon>
        <taxon>Streptomyces</taxon>
    </lineage>
</organism>
<feature type="region of interest" description="Disordered" evidence="1">
    <location>
        <begin position="1"/>
        <end position="23"/>
    </location>
</feature>
<accession>A0ABW0D7K4</accession>
<name>A0ABW0D7K4_STRFI</name>
<protein>
    <submittedName>
        <fullName evidence="2">Uncharacterized protein</fullName>
    </submittedName>
</protein>
<evidence type="ECO:0000313" key="3">
    <source>
        <dbReference type="Proteomes" id="UP001596156"/>
    </source>
</evidence>
<evidence type="ECO:0000313" key="2">
    <source>
        <dbReference type="EMBL" id="MFC5225772.1"/>
    </source>
</evidence>
<sequence length="134" mass="14198">MERHRPASHQGRSTLARIRPAGRTCAAHDPFHLVAQPVRELAGAGLPGVDDQESVTHPDLGPGRPRLLDVGRRGLRDPHVAADRRQPRPAEGGTDLGPDVREVPRVDLALGPYPHGAGGRPGAGVLEGHVLDSL</sequence>
<proteinExistence type="predicted"/>
<dbReference type="EMBL" id="JBHSKL010000015">
    <property type="protein sequence ID" value="MFC5225772.1"/>
    <property type="molecule type" value="Genomic_DNA"/>
</dbReference>
<feature type="compositionally biased region" description="Basic and acidic residues" evidence="1">
    <location>
        <begin position="66"/>
        <end position="88"/>
    </location>
</feature>
<reference evidence="3" key="1">
    <citation type="journal article" date="2019" name="Int. J. Syst. Evol. Microbiol.">
        <title>The Global Catalogue of Microorganisms (GCM) 10K type strain sequencing project: providing services to taxonomists for standard genome sequencing and annotation.</title>
        <authorList>
            <consortium name="The Broad Institute Genomics Platform"/>
            <consortium name="The Broad Institute Genome Sequencing Center for Infectious Disease"/>
            <person name="Wu L."/>
            <person name="Ma J."/>
        </authorList>
    </citation>
    <scope>NUCLEOTIDE SEQUENCE [LARGE SCALE GENOMIC DNA]</scope>
    <source>
        <strain evidence="3">CCM 8479</strain>
    </source>
</reference>
<feature type="region of interest" description="Disordered" evidence="1">
    <location>
        <begin position="44"/>
        <end position="134"/>
    </location>
</feature>
<evidence type="ECO:0000256" key="1">
    <source>
        <dbReference type="SAM" id="MobiDB-lite"/>
    </source>
</evidence>